<reference evidence="2" key="1">
    <citation type="submission" date="2023-03" db="EMBL/GenBank/DDBJ databases">
        <title>Massive genome expansion in bonnet fungi (Mycena s.s.) driven by repeated elements and novel gene families across ecological guilds.</title>
        <authorList>
            <consortium name="Lawrence Berkeley National Laboratory"/>
            <person name="Harder C.B."/>
            <person name="Miyauchi S."/>
            <person name="Viragh M."/>
            <person name="Kuo A."/>
            <person name="Thoen E."/>
            <person name="Andreopoulos B."/>
            <person name="Lu D."/>
            <person name="Skrede I."/>
            <person name="Drula E."/>
            <person name="Henrissat B."/>
            <person name="Morin E."/>
            <person name="Kohler A."/>
            <person name="Barry K."/>
            <person name="LaButti K."/>
            <person name="Morin E."/>
            <person name="Salamov A."/>
            <person name="Lipzen A."/>
            <person name="Mereny Z."/>
            <person name="Hegedus B."/>
            <person name="Baldrian P."/>
            <person name="Stursova M."/>
            <person name="Weitz H."/>
            <person name="Taylor A."/>
            <person name="Grigoriev I.V."/>
            <person name="Nagy L.G."/>
            <person name="Martin F."/>
            <person name="Kauserud H."/>
        </authorList>
    </citation>
    <scope>NUCLEOTIDE SEQUENCE</scope>
    <source>
        <strain evidence="2">9144</strain>
    </source>
</reference>
<evidence type="ECO:0000313" key="3">
    <source>
        <dbReference type="Proteomes" id="UP001219525"/>
    </source>
</evidence>
<sequence length="386" mass="42655">MVLAAYAAPSGNCGVPFFVVLWACRILANNKDGTLRVLDADVDLDTPARDTILLQPGDYAYRVPGEVHYAICTTFHAWAPPKFEDMPDPWRNGTMRSGVLFPDSTDSSVGDVVKGADGKCVVTGDFSRRESCDLVPKAETPWWTYHSMNAKTHNAEGINSTANCLTMRADLIAAGMDKGNFVFVPYDGKAACLCIRKAVADFAVEYHLRAIDMPQRIHPLNVYVRFAWGIFKASARTLRGFASDRSSVTVREPNLSEFALLKRRRAADDDAGREEQEGNADGGDDKEQGIDDAVLSGADECFSDAASEPSLNLCVWSERDLEVAERLDAALADRPLAPYEAALGIYPGYSKMLRLQQEYRKQHPEVFTVRSARVAYVGEDNDEHWL</sequence>
<feature type="compositionally biased region" description="Basic and acidic residues" evidence="1">
    <location>
        <begin position="266"/>
        <end position="276"/>
    </location>
</feature>
<organism evidence="2 3">
    <name type="scientific">Mycena pura</name>
    <dbReference type="NCBI Taxonomy" id="153505"/>
    <lineage>
        <taxon>Eukaryota</taxon>
        <taxon>Fungi</taxon>
        <taxon>Dikarya</taxon>
        <taxon>Basidiomycota</taxon>
        <taxon>Agaricomycotina</taxon>
        <taxon>Agaricomycetes</taxon>
        <taxon>Agaricomycetidae</taxon>
        <taxon>Agaricales</taxon>
        <taxon>Marasmiineae</taxon>
        <taxon>Mycenaceae</taxon>
        <taxon>Mycena</taxon>
    </lineage>
</organism>
<comment type="caution">
    <text evidence="2">The sequence shown here is derived from an EMBL/GenBank/DDBJ whole genome shotgun (WGS) entry which is preliminary data.</text>
</comment>
<evidence type="ECO:0000256" key="1">
    <source>
        <dbReference type="SAM" id="MobiDB-lite"/>
    </source>
</evidence>
<name>A0AAD6YV38_9AGAR</name>
<dbReference type="Proteomes" id="UP001219525">
    <property type="component" value="Unassembled WGS sequence"/>
</dbReference>
<proteinExistence type="predicted"/>
<gene>
    <name evidence="2" type="ORF">GGX14DRAFT_583025</name>
</gene>
<accession>A0AAD6YV38</accession>
<dbReference type="AlphaFoldDB" id="A0AAD6YV38"/>
<protein>
    <recommendedName>
        <fullName evidence="4">HNH nuclease domain-containing protein</fullName>
    </recommendedName>
</protein>
<keyword evidence="3" id="KW-1185">Reference proteome</keyword>
<evidence type="ECO:0008006" key="4">
    <source>
        <dbReference type="Google" id="ProtNLM"/>
    </source>
</evidence>
<dbReference type="EMBL" id="JARJCW010000001">
    <property type="protein sequence ID" value="KAJ7230381.1"/>
    <property type="molecule type" value="Genomic_DNA"/>
</dbReference>
<evidence type="ECO:0000313" key="2">
    <source>
        <dbReference type="EMBL" id="KAJ7230381.1"/>
    </source>
</evidence>
<feature type="region of interest" description="Disordered" evidence="1">
    <location>
        <begin position="266"/>
        <end position="290"/>
    </location>
</feature>